<comment type="catalytic activity">
    <reaction evidence="1">
        <text>Hydrolysis of (1-&gt;3)-beta-D-glucosidic linkages in (1-&gt;3)-beta-D-glucans.</text>
        <dbReference type="EC" id="3.2.1.39"/>
    </reaction>
</comment>
<evidence type="ECO:0000256" key="15">
    <source>
        <dbReference type="ARBA" id="ARBA00023295"/>
    </source>
</evidence>
<feature type="transmembrane region" description="Helical" evidence="22">
    <location>
        <begin position="233"/>
        <end position="251"/>
    </location>
</feature>
<feature type="domain" description="Cation/H+ exchanger transmembrane" evidence="23">
    <location>
        <begin position="62"/>
        <end position="402"/>
    </location>
</feature>
<keyword evidence="9" id="KW-0630">Potassium</keyword>
<keyword evidence="8 21" id="KW-0378">Hydrolase</keyword>
<comment type="similarity">
    <text evidence="3 20">Belongs to the glycosyl hydrolase 17 family.</text>
</comment>
<evidence type="ECO:0000256" key="14">
    <source>
        <dbReference type="ARBA" id="ARBA00023201"/>
    </source>
</evidence>
<evidence type="ECO:0000256" key="9">
    <source>
        <dbReference type="ARBA" id="ARBA00022958"/>
    </source>
</evidence>
<dbReference type="GO" id="GO:0005886">
    <property type="term" value="C:plasma membrane"/>
    <property type="evidence" value="ECO:0007669"/>
    <property type="project" value="TreeGrafter"/>
</dbReference>
<feature type="transmembrane region" description="Helical" evidence="22">
    <location>
        <begin position="263"/>
        <end position="282"/>
    </location>
</feature>
<evidence type="ECO:0000256" key="3">
    <source>
        <dbReference type="ARBA" id="ARBA00008773"/>
    </source>
</evidence>
<dbReference type="InterPro" id="IPR006153">
    <property type="entry name" value="Cation/H_exchanger_TM"/>
</dbReference>
<evidence type="ECO:0000256" key="18">
    <source>
        <dbReference type="ARBA" id="ARBA00047524"/>
    </source>
</evidence>
<feature type="transmembrane region" description="Helical" evidence="22">
    <location>
        <begin position="302"/>
        <end position="323"/>
    </location>
</feature>
<dbReference type="EMBL" id="VIEB01000573">
    <property type="protein sequence ID" value="TQD86218.1"/>
    <property type="molecule type" value="Genomic_DNA"/>
</dbReference>
<evidence type="ECO:0000256" key="4">
    <source>
        <dbReference type="ARBA" id="ARBA00012780"/>
    </source>
</evidence>
<accession>A0A540LIB2</accession>
<comment type="caution">
    <text evidence="24">The sequence shown here is derived from an EMBL/GenBank/DDBJ whole genome shotgun (WGS) entry which is preliminary data.</text>
</comment>
<feature type="transmembrane region" description="Helical" evidence="22">
    <location>
        <begin position="377"/>
        <end position="397"/>
    </location>
</feature>
<name>A0A540LIB2_MALBA</name>
<keyword evidence="13 22" id="KW-0472">Membrane</keyword>
<evidence type="ECO:0000256" key="1">
    <source>
        <dbReference type="ARBA" id="ARBA00000382"/>
    </source>
</evidence>
<evidence type="ECO:0000256" key="20">
    <source>
        <dbReference type="RuleBase" id="RU004335"/>
    </source>
</evidence>
<dbReference type="Gene3D" id="6.10.140.1330">
    <property type="match status" value="1"/>
</dbReference>
<evidence type="ECO:0000256" key="17">
    <source>
        <dbReference type="ARBA" id="ARBA00033417"/>
    </source>
</evidence>
<dbReference type="GO" id="GO:0051453">
    <property type="term" value="P:regulation of intracellular pH"/>
    <property type="evidence" value="ECO:0007669"/>
    <property type="project" value="TreeGrafter"/>
</dbReference>
<comment type="subcellular location">
    <subcellularLocation>
        <location evidence="2">Membrane</location>
        <topology evidence="2">Multi-pass membrane protein</topology>
    </subcellularLocation>
</comment>
<evidence type="ECO:0000256" key="5">
    <source>
        <dbReference type="ARBA" id="ARBA00022448"/>
    </source>
</evidence>
<evidence type="ECO:0000259" key="23">
    <source>
        <dbReference type="Pfam" id="PF00999"/>
    </source>
</evidence>
<keyword evidence="7 22" id="KW-0812">Transmembrane</keyword>
<comment type="catalytic activity">
    <reaction evidence="18">
        <text>Na(+)(in) + H(+)(out) = Na(+)(out) + H(+)(in)</text>
        <dbReference type="Rhea" id="RHEA:29419"/>
        <dbReference type="ChEBI" id="CHEBI:15378"/>
        <dbReference type="ChEBI" id="CHEBI:29101"/>
    </reaction>
</comment>
<dbReference type="PROSITE" id="PS00587">
    <property type="entry name" value="GLYCOSYL_HYDROL_F17"/>
    <property type="match status" value="1"/>
</dbReference>
<evidence type="ECO:0000256" key="7">
    <source>
        <dbReference type="ARBA" id="ARBA00022692"/>
    </source>
</evidence>
<dbReference type="GO" id="GO:0098719">
    <property type="term" value="P:sodium ion import across plasma membrane"/>
    <property type="evidence" value="ECO:0007669"/>
    <property type="project" value="TreeGrafter"/>
</dbReference>
<feature type="transmembrane region" description="Helical" evidence="22">
    <location>
        <begin position="177"/>
        <end position="199"/>
    </location>
</feature>
<dbReference type="AlphaFoldDB" id="A0A540LIB2"/>
<dbReference type="Gene3D" id="3.20.20.80">
    <property type="entry name" value="Glycosidases"/>
    <property type="match status" value="1"/>
</dbReference>
<evidence type="ECO:0000313" key="25">
    <source>
        <dbReference type="Proteomes" id="UP000315295"/>
    </source>
</evidence>
<evidence type="ECO:0000256" key="6">
    <source>
        <dbReference type="ARBA" id="ARBA00022538"/>
    </source>
</evidence>
<feature type="transmembrane region" description="Helical" evidence="22">
    <location>
        <begin position="343"/>
        <end position="361"/>
    </location>
</feature>
<keyword evidence="6" id="KW-0633">Potassium transport</keyword>
<evidence type="ECO:0000313" key="24">
    <source>
        <dbReference type="EMBL" id="TQD86218.1"/>
    </source>
</evidence>
<proteinExistence type="inferred from homology"/>
<dbReference type="InterPro" id="IPR000490">
    <property type="entry name" value="Glyco_hydro_17"/>
</dbReference>
<dbReference type="GO" id="GO:0042973">
    <property type="term" value="F:glucan endo-1,3-beta-D-glucosidase activity"/>
    <property type="evidence" value="ECO:0007669"/>
    <property type="project" value="UniProtKB-EC"/>
</dbReference>
<evidence type="ECO:0000256" key="2">
    <source>
        <dbReference type="ARBA" id="ARBA00004141"/>
    </source>
</evidence>
<dbReference type="SUPFAM" id="SSF51445">
    <property type="entry name" value="(Trans)glycosidases"/>
    <property type="match status" value="1"/>
</dbReference>
<dbReference type="GO" id="GO:0015386">
    <property type="term" value="F:potassium:proton antiporter activity"/>
    <property type="evidence" value="ECO:0007669"/>
    <property type="project" value="TreeGrafter"/>
</dbReference>
<evidence type="ECO:0000256" key="16">
    <source>
        <dbReference type="ARBA" id="ARBA00033335"/>
    </source>
</evidence>
<gene>
    <name evidence="24" type="ORF">C1H46_028235</name>
</gene>
<dbReference type="STRING" id="106549.A0A540LIB2"/>
<evidence type="ECO:0000256" key="22">
    <source>
        <dbReference type="SAM" id="Phobius"/>
    </source>
</evidence>
<feature type="transmembrane region" description="Helical" evidence="22">
    <location>
        <begin position="24"/>
        <end position="44"/>
    </location>
</feature>
<dbReference type="GO" id="GO:0005975">
    <property type="term" value="P:carbohydrate metabolic process"/>
    <property type="evidence" value="ECO:0007669"/>
    <property type="project" value="InterPro"/>
</dbReference>
<keyword evidence="14" id="KW-0739">Sodium transport</keyword>
<evidence type="ECO:0000256" key="11">
    <source>
        <dbReference type="ARBA" id="ARBA00023053"/>
    </source>
</evidence>
<keyword evidence="12" id="KW-0406">Ion transport</keyword>
<evidence type="ECO:0000256" key="10">
    <source>
        <dbReference type="ARBA" id="ARBA00022989"/>
    </source>
</evidence>
<sequence length="760" mass="82899">MAVLETIRSQLPLQESSFINTSTVVSLTVFFTLLCVCIIIGHLLEENRWANESITALLLVKKKQFFKNFTTILLFGIVGTVISFCLISIGAYLLFNRFGFSTLTIKDILAIGAIFSATDSVCTLQVLNQDETPFLYSIVFGEGVVNDATSIVLFNAVQSLDVSNVSALTALTLLGNFLYLFFTSTLLGIAAGLISAFIIKTLYFGRHSTDREVALMILMAYLSYMLAELLNLSGILTVFFCGIVMSHYTWHNVTESSRVTTKHAFATLSFIAETFIFLYVGMDALDIDKWKASKASPGTSVGVSSILLGLVLVGRAAFVFPIANIKNCFKNREGTKIKFKDQFTMWWAGLMRGAVTIALSYNEFADNTKTTSTQDRSLMITSTIIVVLFSTVVFGSITKPLISALMHPHEKANNSDATDMPSLEDLRLRFLETGEASEGGNSEPARKPSSFRLLITYPTSTVHYFWRKFDDKFMRPVFGGRGFVPFVPGSPSVLCFKYLIFAMACTFQLLSLVFSITPSLALGPNSAGGSPIGVIPGELAQYVLPAVQTLQKALRSGGLDHIKASTSTATSVLGESYPPSAANFSEAAMAYMAPIARYINDITVPLLANVYTYFPYSGNSKDIPLPHALFTSNSAAVTDGGLSYYNLFDAMVDGPYASLEKAAAPRVQVVVSEAGWPSDGNGNVTAPGNAQTYNSNLIKHVLSSRGTPRLPGSSIETYIFSMFNENMKPGDAVEQHRGLFYPNKSSVYPINFASKRSRDI</sequence>
<keyword evidence="5" id="KW-0813">Transport</keyword>
<evidence type="ECO:0000256" key="13">
    <source>
        <dbReference type="ARBA" id="ARBA00023136"/>
    </source>
</evidence>
<dbReference type="InterPro" id="IPR017853">
    <property type="entry name" value="GH"/>
</dbReference>
<evidence type="ECO:0000256" key="8">
    <source>
        <dbReference type="ARBA" id="ARBA00022801"/>
    </source>
</evidence>
<dbReference type="PANTHER" id="PTHR10110">
    <property type="entry name" value="SODIUM/HYDROGEN EXCHANGER"/>
    <property type="match status" value="1"/>
</dbReference>
<organism evidence="24 25">
    <name type="scientific">Malus baccata</name>
    <name type="common">Siberian crab apple</name>
    <name type="synonym">Pyrus baccata</name>
    <dbReference type="NCBI Taxonomy" id="106549"/>
    <lineage>
        <taxon>Eukaryota</taxon>
        <taxon>Viridiplantae</taxon>
        <taxon>Streptophyta</taxon>
        <taxon>Embryophyta</taxon>
        <taxon>Tracheophyta</taxon>
        <taxon>Spermatophyta</taxon>
        <taxon>Magnoliopsida</taxon>
        <taxon>eudicotyledons</taxon>
        <taxon>Gunneridae</taxon>
        <taxon>Pentapetalae</taxon>
        <taxon>rosids</taxon>
        <taxon>fabids</taxon>
        <taxon>Rosales</taxon>
        <taxon>Rosaceae</taxon>
        <taxon>Amygdaloideae</taxon>
        <taxon>Maleae</taxon>
        <taxon>Malus</taxon>
    </lineage>
</organism>
<keyword evidence="10 22" id="KW-1133">Transmembrane helix</keyword>
<evidence type="ECO:0000256" key="19">
    <source>
        <dbReference type="ARBA" id="ARBA00047912"/>
    </source>
</evidence>
<keyword evidence="11" id="KW-0915">Sodium</keyword>
<dbReference type="GO" id="GO:0015385">
    <property type="term" value="F:sodium:proton antiporter activity"/>
    <property type="evidence" value="ECO:0007669"/>
    <property type="project" value="InterPro"/>
</dbReference>
<dbReference type="PANTHER" id="PTHR10110:SF197">
    <property type="entry name" value="SODIUM_HYDROGEN EXCHANGER"/>
    <property type="match status" value="1"/>
</dbReference>
<protein>
    <recommendedName>
        <fullName evidence="4">glucan endo-1,3-beta-D-glucosidase</fullName>
        <ecNumber evidence="4">3.2.1.39</ecNumber>
    </recommendedName>
    <alternativeName>
        <fullName evidence="16">(1-&gt;3)-beta-glucan endohydrolase</fullName>
    </alternativeName>
    <alternativeName>
        <fullName evidence="17">Beta-1,3-endoglucanase</fullName>
    </alternativeName>
</protein>
<feature type="transmembrane region" description="Helical" evidence="22">
    <location>
        <begin position="65"/>
        <end position="95"/>
    </location>
</feature>
<keyword evidence="15 21" id="KW-0326">Glycosidase</keyword>
<comment type="catalytic activity">
    <reaction evidence="19">
        <text>K(+)(in) + H(+)(out) = K(+)(out) + H(+)(in)</text>
        <dbReference type="Rhea" id="RHEA:29467"/>
        <dbReference type="ChEBI" id="CHEBI:15378"/>
        <dbReference type="ChEBI" id="CHEBI:29103"/>
    </reaction>
</comment>
<dbReference type="InterPro" id="IPR018422">
    <property type="entry name" value="Cation/H_exchanger_CPA1"/>
</dbReference>
<dbReference type="Pfam" id="PF00332">
    <property type="entry name" value="Glyco_hydro_17"/>
    <property type="match status" value="1"/>
</dbReference>
<dbReference type="Pfam" id="PF00999">
    <property type="entry name" value="Na_H_Exchanger"/>
    <property type="match status" value="1"/>
</dbReference>
<reference evidence="24 25" key="1">
    <citation type="journal article" date="2019" name="G3 (Bethesda)">
        <title>Sequencing of a Wild Apple (Malus baccata) Genome Unravels the Differences Between Cultivated and Wild Apple Species Regarding Disease Resistance and Cold Tolerance.</title>
        <authorList>
            <person name="Chen X."/>
        </authorList>
    </citation>
    <scope>NUCLEOTIDE SEQUENCE [LARGE SCALE GENOMIC DNA]</scope>
    <source>
        <strain evidence="25">cv. Shandingzi</strain>
        <tissue evidence="24">Leaves</tissue>
    </source>
</reference>
<feature type="transmembrane region" description="Helical" evidence="22">
    <location>
        <begin position="107"/>
        <end position="127"/>
    </location>
</feature>
<keyword evidence="25" id="KW-1185">Reference proteome</keyword>
<dbReference type="Proteomes" id="UP000315295">
    <property type="component" value="Unassembled WGS sequence"/>
</dbReference>
<dbReference type="EC" id="3.2.1.39" evidence="4"/>
<evidence type="ECO:0000256" key="12">
    <source>
        <dbReference type="ARBA" id="ARBA00023065"/>
    </source>
</evidence>
<evidence type="ECO:0000256" key="21">
    <source>
        <dbReference type="RuleBase" id="RU004336"/>
    </source>
</evidence>